<name>F0ZKK8_DICPU</name>
<proteinExistence type="predicted"/>
<dbReference type="InParanoid" id="F0ZKK8"/>
<evidence type="ECO:0000256" key="5">
    <source>
        <dbReference type="ARBA" id="ARBA00022833"/>
    </source>
</evidence>
<dbReference type="VEuPathDB" id="AmoebaDB:DICPUDRAFT_152146"/>
<dbReference type="InterPro" id="IPR001841">
    <property type="entry name" value="Znf_RING"/>
</dbReference>
<dbReference type="RefSeq" id="XP_003287956.1">
    <property type="nucleotide sequence ID" value="XM_003287908.1"/>
</dbReference>
<accession>F0ZKK8</accession>
<dbReference type="SMART" id="SM00668">
    <property type="entry name" value="CTLH"/>
    <property type="match status" value="1"/>
</dbReference>
<dbReference type="InterPro" id="IPR027370">
    <property type="entry name" value="Znf-RING_euk"/>
</dbReference>
<dbReference type="Gene3D" id="3.30.40.10">
    <property type="entry name" value="Zinc/RING finger domain, C3HC4 (zinc finger)"/>
    <property type="match status" value="1"/>
</dbReference>
<feature type="zinc finger region" description="RING-Gid-type" evidence="7">
    <location>
        <begin position="365"/>
        <end position="408"/>
    </location>
</feature>
<dbReference type="GO" id="GO:0061630">
    <property type="term" value="F:ubiquitin protein ligase activity"/>
    <property type="evidence" value="ECO:0007669"/>
    <property type="project" value="InterPro"/>
</dbReference>
<dbReference type="GO" id="GO:0005634">
    <property type="term" value="C:nucleus"/>
    <property type="evidence" value="ECO:0000318"/>
    <property type="project" value="GO_Central"/>
</dbReference>
<evidence type="ECO:0000256" key="1">
    <source>
        <dbReference type="ARBA" id="ARBA00004496"/>
    </source>
</evidence>
<dbReference type="InterPro" id="IPR044063">
    <property type="entry name" value="ZF_RING_GID"/>
</dbReference>
<keyword evidence="12" id="KW-1185">Reference proteome</keyword>
<evidence type="ECO:0000256" key="7">
    <source>
        <dbReference type="PROSITE-ProRule" id="PRU01215"/>
    </source>
</evidence>
<dbReference type="EMBL" id="GL871057">
    <property type="protein sequence ID" value="EGC35530.1"/>
    <property type="molecule type" value="Genomic_DNA"/>
</dbReference>
<keyword evidence="4 6" id="KW-0863">Zinc-finger</keyword>
<evidence type="ECO:0000256" key="3">
    <source>
        <dbReference type="ARBA" id="ARBA00022723"/>
    </source>
</evidence>
<evidence type="ECO:0000256" key="2">
    <source>
        <dbReference type="ARBA" id="ARBA00022490"/>
    </source>
</evidence>
<dbReference type="InterPro" id="IPR013144">
    <property type="entry name" value="CRA_dom"/>
</dbReference>
<dbReference type="GO" id="GO:0005737">
    <property type="term" value="C:cytoplasm"/>
    <property type="evidence" value="ECO:0000318"/>
    <property type="project" value="GO_Central"/>
</dbReference>
<evidence type="ECO:0000259" key="9">
    <source>
        <dbReference type="PROSITE" id="PS50897"/>
    </source>
</evidence>
<keyword evidence="3" id="KW-0479">Metal-binding</keyword>
<dbReference type="FunCoup" id="F0ZKK8">
    <property type="interactions" value="542"/>
</dbReference>
<dbReference type="OrthoDB" id="1933281at2759"/>
<dbReference type="PROSITE" id="PS50089">
    <property type="entry name" value="ZF_RING_2"/>
    <property type="match status" value="1"/>
</dbReference>
<dbReference type="SMART" id="SM00757">
    <property type="entry name" value="CRA"/>
    <property type="match status" value="1"/>
</dbReference>
<dbReference type="Pfam" id="PF10607">
    <property type="entry name" value="CTLH"/>
    <property type="match status" value="1"/>
</dbReference>
<dbReference type="STRING" id="5786.F0ZKK8"/>
<dbReference type="PANTHER" id="PTHR12170">
    <property type="entry name" value="MACROPHAGE ERYTHROBLAST ATTACHER-RELATED"/>
    <property type="match status" value="1"/>
</dbReference>
<comment type="subcellular location">
    <subcellularLocation>
        <location evidence="1">Cytoplasm</location>
    </subcellularLocation>
</comment>
<feature type="domain" description="CTLH" evidence="9">
    <location>
        <begin position="185"/>
        <end position="242"/>
    </location>
</feature>
<dbReference type="SUPFAM" id="SSF57850">
    <property type="entry name" value="RING/U-box"/>
    <property type="match status" value="1"/>
</dbReference>
<evidence type="ECO:0000256" key="4">
    <source>
        <dbReference type="ARBA" id="ARBA00022771"/>
    </source>
</evidence>
<dbReference type="FunFam" id="3.30.40.10:FF:000143">
    <property type="entry name" value="Regulator of gluconeogenesis Rmd5"/>
    <property type="match status" value="1"/>
</dbReference>
<dbReference type="InterPro" id="IPR037683">
    <property type="entry name" value="Rmd5_dRing"/>
</dbReference>
<dbReference type="PROSITE" id="PS50896">
    <property type="entry name" value="LISH"/>
    <property type="match status" value="1"/>
</dbReference>
<dbReference type="GO" id="GO:0043161">
    <property type="term" value="P:proteasome-mediated ubiquitin-dependent protein catabolic process"/>
    <property type="evidence" value="ECO:0000318"/>
    <property type="project" value="GO_Central"/>
</dbReference>
<dbReference type="InterPro" id="IPR006594">
    <property type="entry name" value="LisH"/>
</dbReference>
<keyword evidence="2" id="KW-0963">Cytoplasm</keyword>
<evidence type="ECO:0000259" key="8">
    <source>
        <dbReference type="PROSITE" id="PS50089"/>
    </source>
</evidence>
<sequence length="422" mass="48127">MEEKTVGVTSNSGGSSKIEYDQLEDGLSRIIKKQKTSLSKTITEIDTIISSLKTCKQVLSLSDSTDAELTPMDTSNNTSNTRSNNEMVRKAILKLNQSVIDSNIWTKVVNEHKELHAPISKFGKLVDKNFRSDIENSSKDIDFDIDILNNIILHHLYRIGKFEIGDVFAKEIGTSTEFSTSIKEKFRDHHRILSSIDQYNLEPVIEWCKKNNEELGLIDSSLEFKLYKLQFIHLLKNGKQQEALQYARTYLSRLSNTHMKELQHLMGTFAFAHKLENSPYRSMFEEQAFNEHWAEIRSTFSRDNCSLMNIPQDSPLSIAVTVGMKSLPTLLKLSSFSILKGVNDDSLTVEIQVDEKYKFHSIFACPVSREQSTPTNPPVMLQCGHLLCKNSMQRLLKGSSNRFKCPYCPTEQNLSNVKTVYF</sequence>
<dbReference type="Pfam" id="PF13445">
    <property type="entry name" value="zf-RING_UBOX"/>
    <property type="match status" value="1"/>
</dbReference>
<dbReference type="GO" id="GO:0034657">
    <property type="term" value="C:GID complex"/>
    <property type="evidence" value="ECO:0000318"/>
    <property type="project" value="GO_Central"/>
</dbReference>
<reference evidence="12" key="1">
    <citation type="journal article" date="2011" name="Genome Biol.">
        <title>Comparative genomics of the social amoebae Dictyostelium discoideum and Dictyostelium purpureum.</title>
        <authorList>
            <consortium name="US DOE Joint Genome Institute (JGI-PGF)"/>
            <person name="Sucgang R."/>
            <person name="Kuo A."/>
            <person name="Tian X."/>
            <person name="Salerno W."/>
            <person name="Parikh A."/>
            <person name="Feasley C.L."/>
            <person name="Dalin E."/>
            <person name="Tu H."/>
            <person name="Huang E."/>
            <person name="Barry K."/>
            <person name="Lindquist E."/>
            <person name="Shapiro H."/>
            <person name="Bruce D."/>
            <person name="Schmutz J."/>
            <person name="Salamov A."/>
            <person name="Fey P."/>
            <person name="Gaudet P."/>
            <person name="Anjard C."/>
            <person name="Babu M.M."/>
            <person name="Basu S."/>
            <person name="Bushmanova Y."/>
            <person name="van der Wel H."/>
            <person name="Katoh-Kurasawa M."/>
            <person name="Dinh C."/>
            <person name="Coutinho P.M."/>
            <person name="Saito T."/>
            <person name="Elias M."/>
            <person name="Schaap P."/>
            <person name="Kay R.R."/>
            <person name="Henrissat B."/>
            <person name="Eichinger L."/>
            <person name="Rivero F."/>
            <person name="Putnam N.H."/>
            <person name="West C.M."/>
            <person name="Loomis W.F."/>
            <person name="Chisholm R.L."/>
            <person name="Shaulsky G."/>
            <person name="Strassmann J.E."/>
            <person name="Queller D.C."/>
            <person name="Kuspa A."/>
            <person name="Grigoriev I.V."/>
        </authorList>
    </citation>
    <scope>NUCLEOTIDE SEQUENCE [LARGE SCALE GENOMIC DNA]</scope>
    <source>
        <strain evidence="12">QSDP1</strain>
    </source>
</reference>
<dbReference type="InterPro" id="IPR006595">
    <property type="entry name" value="CTLH_C"/>
</dbReference>
<dbReference type="eggNOG" id="KOG2817">
    <property type="taxonomic scope" value="Eukaryota"/>
</dbReference>
<dbReference type="OMA" id="LIRECKM"/>
<evidence type="ECO:0008006" key="13">
    <source>
        <dbReference type="Google" id="ProtNLM"/>
    </source>
</evidence>
<evidence type="ECO:0000259" key="10">
    <source>
        <dbReference type="PROSITE" id="PS51867"/>
    </source>
</evidence>
<dbReference type="Proteomes" id="UP000001064">
    <property type="component" value="Unassembled WGS sequence"/>
</dbReference>
<dbReference type="SMART" id="SM00184">
    <property type="entry name" value="RING"/>
    <property type="match status" value="1"/>
</dbReference>
<keyword evidence="5" id="KW-0862">Zinc</keyword>
<dbReference type="KEGG" id="dpp:DICPUDRAFT_152146"/>
<dbReference type="InterPro" id="IPR013083">
    <property type="entry name" value="Znf_RING/FYVE/PHD"/>
</dbReference>
<dbReference type="PANTHER" id="PTHR12170:SF3">
    <property type="entry name" value="GH10162P"/>
    <property type="match status" value="1"/>
</dbReference>
<dbReference type="InterPro" id="IPR045098">
    <property type="entry name" value="Fyv10_fam"/>
</dbReference>
<organism evidence="11 12">
    <name type="scientific">Dictyostelium purpureum</name>
    <name type="common">Slime mold</name>
    <dbReference type="NCBI Taxonomy" id="5786"/>
    <lineage>
        <taxon>Eukaryota</taxon>
        <taxon>Amoebozoa</taxon>
        <taxon>Evosea</taxon>
        <taxon>Eumycetozoa</taxon>
        <taxon>Dictyostelia</taxon>
        <taxon>Dictyosteliales</taxon>
        <taxon>Dictyosteliaceae</taxon>
        <taxon>Dictyostelium</taxon>
    </lineage>
</organism>
<dbReference type="GO" id="GO:0008270">
    <property type="term" value="F:zinc ion binding"/>
    <property type="evidence" value="ECO:0007669"/>
    <property type="project" value="UniProtKB-KW"/>
</dbReference>
<evidence type="ECO:0000313" key="12">
    <source>
        <dbReference type="Proteomes" id="UP000001064"/>
    </source>
</evidence>
<dbReference type="AlphaFoldDB" id="F0ZKK8"/>
<feature type="domain" description="RING-Gid-type" evidence="10">
    <location>
        <begin position="365"/>
        <end position="408"/>
    </location>
</feature>
<protein>
    <recommendedName>
        <fullName evidence="13">RING-Gid-type domain-containing protein</fullName>
    </recommendedName>
</protein>
<gene>
    <name evidence="11" type="ORF">DICPUDRAFT_152146</name>
</gene>
<dbReference type="PROSITE" id="PS50897">
    <property type="entry name" value="CTLH"/>
    <property type="match status" value="1"/>
</dbReference>
<feature type="domain" description="RING-type" evidence="8">
    <location>
        <begin position="365"/>
        <end position="408"/>
    </location>
</feature>
<evidence type="ECO:0000313" key="11">
    <source>
        <dbReference type="EMBL" id="EGC35530.1"/>
    </source>
</evidence>
<dbReference type="CDD" id="cd16652">
    <property type="entry name" value="dRING_Rmd5p-like"/>
    <property type="match status" value="1"/>
</dbReference>
<dbReference type="GeneID" id="10501297"/>
<dbReference type="PROSITE" id="PS51867">
    <property type="entry name" value="ZF_RING_GID"/>
    <property type="match status" value="1"/>
</dbReference>
<dbReference type="InterPro" id="IPR024964">
    <property type="entry name" value="CTLH/CRA"/>
</dbReference>
<evidence type="ECO:0000256" key="6">
    <source>
        <dbReference type="PROSITE-ProRule" id="PRU00175"/>
    </source>
</evidence>